<protein>
    <submittedName>
        <fullName evidence="1">C6 finger domain protein</fullName>
    </submittedName>
</protein>
<comment type="caution">
    <text evidence="1">The sequence shown here is derived from an EMBL/GenBank/DDBJ whole genome shotgun (WGS) entry which is preliminary data.</text>
</comment>
<evidence type="ECO:0000313" key="1">
    <source>
        <dbReference type="EMBL" id="KAI6088871.1"/>
    </source>
</evidence>
<evidence type="ECO:0000313" key="2">
    <source>
        <dbReference type="Proteomes" id="UP001497680"/>
    </source>
</evidence>
<proteinExistence type="predicted"/>
<sequence>MSFNRRRVALACTYCRHKKRRCDASKPRCNNCINADAECHYDDTPSQRIDTSGGTREILSRLGEIEAVLQEQSQHFASFSSSISPGIGPPLAVTSPDSHASVSAGSMGGMPRVESHPQWLFPTIENQSDMESSEPMNIPPKHKTSSSYLLSLPAMKALIGEYPTDLFFLLESRNPLPLELSLDTSGSQSPLQIDPTLADHLVNSFFSSAHICHPVLDQEDFRKIYSNFLENGLDSSTESALCMVVLALGAISVAAPTAPESSPPGFEYMRHALPTLMSGSLWSFSYNVVLVQALVLASVYFAYIVRPLHSWRLIYSASTILQFKLSNSDSRRHALSSEEITLCLFWSCFLIECDRLAELELPRSSLQQLIDEASLPRCNNLDTVHSTCFLAEISIRRLLNRIHNSLYPRRRNNFTLSSTSLMAPDEFSIEEILSMTSVCDELHRQLDLWHASIPEPCRPPLEPGPLDNDRIAILRIRYFAARHIIYRPFALYVATHSGSSIPSPIIEKAGICIESCRLYLHMTSDILRSSSQYTWTFSLSSLGATIILTLSWLSVELSHFVPDIHELQGLVIENVRPWAAGSSLSDVVSILEEMQRKTRLRSRFNKLGPPSGK</sequence>
<gene>
    <name evidence="1" type="ORF">F4821DRAFT_268786</name>
</gene>
<dbReference type="Proteomes" id="UP001497680">
    <property type="component" value="Unassembled WGS sequence"/>
</dbReference>
<accession>A0ACC0D8A2</accession>
<organism evidence="1 2">
    <name type="scientific">Hypoxylon rubiginosum</name>
    <dbReference type="NCBI Taxonomy" id="110542"/>
    <lineage>
        <taxon>Eukaryota</taxon>
        <taxon>Fungi</taxon>
        <taxon>Dikarya</taxon>
        <taxon>Ascomycota</taxon>
        <taxon>Pezizomycotina</taxon>
        <taxon>Sordariomycetes</taxon>
        <taxon>Xylariomycetidae</taxon>
        <taxon>Xylariales</taxon>
        <taxon>Hypoxylaceae</taxon>
        <taxon>Hypoxylon</taxon>
    </lineage>
</organism>
<name>A0ACC0D8A2_9PEZI</name>
<keyword evidence="2" id="KW-1185">Reference proteome</keyword>
<reference evidence="1 2" key="1">
    <citation type="journal article" date="2022" name="New Phytol.">
        <title>Ecological generalism drives hyperdiversity of secondary metabolite gene clusters in xylarialean endophytes.</title>
        <authorList>
            <person name="Franco M.E.E."/>
            <person name="Wisecaver J.H."/>
            <person name="Arnold A.E."/>
            <person name="Ju Y.M."/>
            <person name="Slot J.C."/>
            <person name="Ahrendt S."/>
            <person name="Moore L.P."/>
            <person name="Eastman K.E."/>
            <person name="Scott K."/>
            <person name="Konkel Z."/>
            <person name="Mondo S.J."/>
            <person name="Kuo A."/>
            <person name="Hayes R.D."/>
            <person name="Haridas S."/>
            <person name="Andreopoulos B."/>
            <person name="Riley R."/>
            <person name="LaButti K."/>
            <person name="Pangilinan J."/>
            <person name="Lipzen A."/>
            <person name="Amirebrahimi M."/>
            <person name="Yan J."/>
            <person name="Adam C."/>
            <person name="Keymanesh K."/>
            <person name="Ng V."/>
            <person name="Louie K."/>
            <person name="Northen T."/>
            <person name="Drula E."/>
            <person name="Henrissat B."/>
            <person name="Hsieh H.M."/>
            <person name="Youens-Clark K."/>
            <person name="Lutzoni F."/>
            <person name="Miadlikowska J."/>
            <person name="Eastwood D.C."/>
            <person name="Hamelin R.C."/>
            <person name="Grigoriev I.V."/>
            <person name="U'Ren J.M."/>
        </authorList>
    </citation>
    <scope>NUCLEOTIDE SEQUENCE [LARGE SCALE GENOMIC DNA]</scope>
    <source>
        <strain evidence="1 2">ER1909</strain>
    </source>
</reference>
<dbReference type="EMBL" id="MU394299">
    <property type="protein sequence ID" value="KAI6088871.1"/>
    <property type="molecule type" value="Genomic_DNA"/>
</dbReference>